<evidence type="ECO:0000313" key="2">
    <source>
        <dbReference type="Proteomes" id="UP000288805"/>
    </source>
</evidence>
<organism evidence="1 2">
    <name type="scientific">Vitis vinifera</name>
    <name type="common">Grape</name>
    <dbReference type="NCBI Taxonomy" id="29760"/>
    <lineage>
        <taxon>Eukaryota</taxon>
        <taxon>Viridiplantae</taxon>
        <taxon>Streptophyta</taxon>
        <taxon>Embryophyta</taxon>
        <taxon>Tracheophyta</taxon>
        <taxon>Spermatophyta</taxon>
        <taxon>Magnoliopsida</taxon>
        <taxon>eudicotyledons</taxon>
        <taxon>Gunneridae</taxon>
        <taxon>Pentapetalae</taxon>
        <taxon>rosids</taxon>
        <taxon>Vitales</taxon>
        <taxon>Vitaceae</taxon>
        <taxon>Viteae</taxon>
        <taxon>Vitis</taxon>
    </lineage>
</organism>
<proteinExistence type="predicted"/>
<dbReference type="EMBL" id="QGNW01000093">
    <property type="protein sequence ID" value="RVW98407.1"/>
    <property type="molecule type" value="Genomic_DNA"/>
</dbReference>
<dbReference type="Gene3D" id="2.60.40.2700">
    <property type="match status" value="1"/>
</dbReference>
<evidence type="ECO:0000313" key="1">
    <source>
        <dbReference type="EMBL" id="RVW98407.1"/>
    </source>
</evidence>
<sequence>MPLHRGRRYTPVRSDSIVGELRLSEPTEIIFPAQENDIILNLELPKVEMLALTGKAMEGDILTAVEVIPETETQQHVWSKYKKDVKYQWFCSTEMGDNKSFEPLPLQRSCSYKVRLEDIGCCLRCECIVTDVFGRSSDLAYAESAPVSPGLFLF</sequence>
<dbReference type="FunFam" id="2.60.40.2700:FF:000003">
    <property type="entry name" value="187-kDa microtubule-associated protein AIR9 isoform X2"/>
    <property type="match status" value="1"/>
</dbReference>
<reference evidence="1 2" key="1">
    <citation type="journal article" date="2018" name="PLoS Genet.">
        <title>Population sequencing reveals clonal diversity and ancestral inbreeding in the grapevine cultivar Chardonnay.</title>
        <authorList>
            <person name="Roach M.J."/>
            <person name="Johnson D.L."/>
            <person name="Bohlmann J."/>
            <person name="van Vuuren H.J."/>
            <person name="Jones S.J."/>
            <person name="Pretorius I.S."/>
            <person name="Schmidt S.A."/>
            <person name="Borneman A.R."/>
        </authorList>
    </citation>
    <scope>NUCLEOTIDE SEQUENCE [LARGE SCALE GENOMIC DNA]</scope>
    <source>
        <strain evidence="2">cv. Chardonnay</strain>
        <tissue evidence="1">Leaf</tissue>
    </source>
</reference>
<protein>
    <submittedName>
        <fullName evidence="1">Microtubule-associated protein AIR9</fullName>
    </submittedName>
</protein>
<dbReference type="Proteomes" id="UP000288805">
    <property type="component" value="Unassembled WGS sequence"/>
</dbReference>
<accession>A0A438INW0</accession>
<comment type="caution">
    <text evidence="1">The sequence shown here is derived from an EMBL/GenBank/DDBJ whole genome shotgun (WGS) entry which is preliminary data.</text>
</comment>
<name>A0A438INW0_VITVI</name>
<dbReference type="AlphaFoldDB" id="A0A438INW0"/>
<gene>
    <name evidence="1" type="primary">AIR9_10</name>
    <name evidence="1" type="ORF">CK203_026854</name>
</gene>